<keyword evidence="5" id="KW-0663">Pyridoxal phosphate</keyword>
<sequence length="393" mass="43035">MQWSSRRMKTQASKGFGMYEVAARLQSQGADIIHLEIGRPSVDTPAHIKEATKQALDDGIVHYGELNGLGELRAALAERYTRHYGAACDADEVLITNGVTQATFAVFMAALDEGDEVIVLEPFYPQHNSKIEFAGGKVVPVPMSAVNGRYAPDPERIASAITPRTKMIVLINPANPCGTVMTREELLSVAKIAEQHDLTVLSDEVYEFNTFDGRKHINFASLPGMRERTITVSAFTKAYAMDGWRIGYAVGPRHLIADLQRVTMNCTTHTNIFVQYGALEAVRGSQDCLQEFLAKDQARRDIVVSRLNTIPGITCPAPEGTIYAFPDISALGHSGDVLAHYLLENAHVAVESGNFYGSNGGQHLRICFGSEPIERVEEAMERIEQALKGGLTL</sequence>
<evidence type="ECO:0000313" key="7">
    <source>
        <dbReference type="EMBL" id="TXS93597.1"/>
    </source>
</evidence>
<dbReference type="PRINTS" id="PR00753">
    <property type="entry name" value="ACCSYNTHASE"/>
</dbReference>
<dbReference type="Proteomes" id="UP000321933">
    <property type="component" value="Unassembled WGS sequence"/>
</dbReference>
<gene>
    <name evidence="7" type="ORF">FVW59_07180</name>
</gene>
<evidence type="ECO:0000313" key="8">
    <source>
        <dbReference type="Proteomes" id="UP000321933"/>
    </source>
</evidence>
<evidence type="ECO:0000259" key="6">
    <source>
        <dbReference type="Pfam" id="PF00155"/>
    </source>
</evidence>
<dbReference type="AlphaFoldDB" id="A0A5C9A1T4"/>
<dbReference type="GO" id="GO:0008483">
    <property type="term" value="F:transaminase activity"/>
    <property type="evidence" value="ECO:0007669"/>
    <property type="project" value="UniProtKB-KW"/>
</dbReference>
<dbReference type="InterPro" id="IPR015424">
    <property type="entry name" value="PyrdxlP-dep_Trfase"/>
</dbReference>
<dbReference type="EMBL" id="VRYZ01000002">
    <property type="protein sequence ID" value="TXS93597.1"/>
    <property type="molecule type" value="Genomic_DNA"/>
</dbReference>
<dbReference type="CDD" id="cd00609">
    <property type="entry name" value="AAT_like"/>
    <property type="match status" value="1"/>
</dbReference>
<keyword evidence="8" id="KW-1185">Reference proteome</keyword>
<comment type="cofactor">
    <cofactor evidence="1">
        <name>pyridoxal 5'-phosphate</name>
        <dbReference type="ChEBI" id="CHEBI:597326"/>
    </cofactor>
</comment>
<protein>
    <submittedName>
        <fullName evidence="7">Pyridoxal phosphate-dependent aminotransferase</fullName>
    </submittedName>
</protein>
<dbReference type="InterPro" id="IPR050596">
    <property type="entry name" value="AspAT/PAT-like"/>
</dbReference>
<dbReference type="FunFam" id="3.40.640.10:FF:000033">
    <property type="entry name" value="Aspartate aminotransferase"/>
    <property type="match status" value="1"/>
</dbReference>
<dbReference type="SUPFAM" id="SSF53383">
    <property type="entry name" value="PLP-dependent transferases"/>
    <property type="match status" value="1"/>
</dbReference>
<dbReference type="PANTHER" id="PTHR46383">
    <property type="entry name" value="ASPARTATE AMINOTRANSFERASE"/>
    <property type="match status" value="1"/>
</dbReference>
<feature type="domain" description="Aminotransferase class I/classII large" evidence="6">
    <location>
        <begin position="31"/>
        <end position="383"/>
    </location>
</feature>
<dbReference type="InterPro" id="IPR015422">
    <property type="entry name" value="PyrdxlP-dep_Trfase_small"/>
</dbReference>
<dbReference type="OrthoDB" id="9803354at2"/>
<comment type="caution">
    <text evidence="7">The sequence shown here is derived from an EMBL/GenBank/DDBJ whole genome shotgun (WGS) entry which is preliminary data.</text>
</comment>
<dbReference type="GO" id="GO:0006520">
    <property type="term" value="P:amino acid metabolic process"/>
    <property type="evidence" value="ECO:0007669"/>
    <property type="project" value="InterPro"/>
</dbReference>
<dbReference type="Pfam" id="PF00155">
    <property type="entry name" value="Aminotran_1_2"/>
    <property type="match status" value="1"/>
</dbReference>
<evidence type="ECO:0000256" key="2">
    <source>
        <dbReference type="ARBA" id="ARBA00007441"/>
    </source>
</evidence>
<evidence type="ECO:0000256" key="3">
    <source>
        <dbReference type="ARBA" id="ARBA00022576"/>
    </source>
</evidence>
<dbReference type="Gene3D" id="3.90.1150.10">
    <property type="entry name" value="Aspartate Aminotransferase, domain 1"/>
    <property type="match status" value="1"/>
</dbReference>
<dbReference type="InterPro" id="IPR004839">
    <property type="entry name" value="Aminotransferase_I/II_large"/>
</dbReference>
<proteinExistence type="inferred from homology"/>
<name>A0A5C9A1T4_9GAMM</name>
<dbReference type="PANTHER" id="PTHR46383:SF1">
    <property type="entry name" value="ASPARTATE AMINOTRANSFERASE"/>
    <property type="match status" value="1"/>
</dbReference>
<organism evidence="7 8">
    <name type="scientific">Parahaliea aestuarii</name>
    <dbReference type="NCBI Taxonomy" id="1852021"/>
    <lineage>
        <taxon>Bacteria</taxon>
        <taxon>Pseudomonadati</taxon>
        <taxon>Pseudomonadota</taxon>
        <taxon>Gammaproteobacteria</taxon>
        <taxon>Cellvibrionales</taxon>
        <taxon>Halieaceae</taxon>
        <taxon>Parahaliea</taxon>
    </lineage>
</organism>
<dbReference type="GO" id="GO:0030170">
    <property type="term" value="F:pyridoxal phosphate binding"/>
    <property type="evidence" value="ECO:0007669"/>
    <property type="project" value="InterPro"/>
</dbReference>
<keyword evidence="4 7" id="KW-0808">Transferase</keyword>
<dbReference type="InterPro" id="IPR015421">
    <property type="entry name" value="PyrdxlP-dep_Trfase_major"/>
</dbReference>
<keyword evidence="3 7" id="KW-0032">Aminotransferase</keyword>
<reference evidence="7 8" key="1">
    <citation type="submission" date="2019-08" db="EMBL/GenBank/DDBJ databases">
        <title>Parahaliea maris sp. nov., isolated from the surface seawater.</title>
        <authorList>
            <person name="Liu Y."/>
        </authorList>
    </citation>
    <scope>NUCLEOTIDE SEQUENCE [LARGE SCALE GENOMIC DNA]</scope>
    <source>
        <strain evidence="7 8">S2-26</strain>
    </source>
</reference>
<comment type="similarity">
    <text evidence="2">Belongs to the class-I pyridoxal-phosphate-dependent aminotransferase family.</text>
</comment>
<dbReference type="Gene3D" id="3.40.640.10">
    <property type="entry name" value="Type I PLP-dependent aspartate aminotransferase-like (Major domain)"/>
    <property type="match status" value="1"/>
</dbReference>
<evidence type="ECO:0000256" key="5">
    <source>
        <dbReference type="ARBA" id="ARBA00022898"/>
    </source>
</evidence>
<evidence type="ECO:0000256" key="4">
    <source>
        <dbReference type="ARBA" id="ARBA00022679"/>
    </source>
</evidence>
<accession>A0A5C9A1T4</accession>
<evidence type="ECO:0000256" key="1">
    <source>
        <dbReference type="ARBA" id="ARBA00001933"/>
    </source>
</evidence>